<dbReference type="PROSITE" id="PS50835">
    <property type="entry name" value="IG_LIKE"/>
    <property type="match status" value="1"/>
</dbReference>
<evidence type="ECO:0000313" key="3">
    <source>
        <dbReference type="WBParaSite" id="ACRNAN_Path_1189.g4611.t1"/>
    </source>
</evidence>
<evidence type="ECO:0000313" key="2">
    <source>
        <dbReference type="Proteomes" id="UP000887540"/>
    </source>
</evidence>
<feature type="domain" description="Ig-like" evidence="1">
    <location>
        <begin position="60"/>
        <end position="156"/>
    </location>
</feature>
<dbReference type="WBParaSite" id="ACRNAN_Path_1189.g4611.t1">
    <property type="protein sequence ID" value="ACRNAN_Path_1189.g4611.t1"/>
    <property type="gene ID" value="ACRNAN_Path_1189.g4611"/>
</dbReference>
<dbReference type="Pfam" id="PF07679">
    <property type="entry name" value="I-set"/>
    <property type="match status" value="1"/>
</dbReference>
<proteinExistence type="predicted"/>
<reference evidence="3" key="1">
    <citation type="submission" date="2022-11" db="UniProtKB">
        <authorList>
            <consortium name="WormBaseParasite"/>
        </authorList>
    </citation>
    <scope>IDENTIFICATION</scope>
</reference>
<dbReference type="InterPro" id="IPR013098">
    <property type="entry name" value="Ig_I-set"/>
</dbReference>
<dbReference type="Gene3D" id="2.60.40.10">
    <property type="entry name" value="Immunoglobulins"/>
    <property type="match status" value="1"/>
</dbReference>
<dbReference type="InterPro" id="IPR007110">
    <property type="entry name" value="Ig-like_dom"/>
</dbReference>
<dbReference type="AlphaFoldDB" id="A0A914BX58"/>
<accession>A0A914BX58</accession>
<dbReference type="InterPro" id="IPR036179">
    <property type="entry name" value="Ig-like_dom_sf"/>
</dbReference>
<sequence>MGQLRHRLCIDHHLGQAKRTEFKCRIQSTCEMTQVLESPVLVVESNGKASPESNQYRKAPLITLISSSRIEFSGKFVQLFCNAAGNPRPEIEWKVVDSQDEGILYPIEDFPFVWTINNSDILVDTSKTDVASVTFKCVARNRFGNDSANSTLVLITNE</sequence>
<organism evidence="2 3">
    <name type="scientific">Acrobeloides nanus</name>
    <dbReference type="NCBI Taxonomy" id="290746"/>
    <lineage>
        <taxon>Eukaryota</taxon>
        <taxon>Metazoa</taxon>
        <taxon>Ecdysozoa</taxon>
        <taxon>Nematoda</taxon>
        <taxon>Chromadorea</taxon>
        <taxon>Rhabditida</taxon>
        <taxon>Tylenchina</taxon>
        <taxon>Cephalobomorpha</taxon>
        <taxon>Cephaloboidea</taxon>
        <taxon>Cephalobidae</taxon>
        <taxon>Acrobeloides</taxon>
    </lineage>
</organism>
<evidence type="ECO:0000259" key="1">
    <source>
        <dbReference type="PROSITE" id="PS50835"/>
    </source>
</evidence>
<protein>
    <submittedName>
        <fullName evidence="3">Ig-like domain-containing protein</fullName>
    </submittedName>
</protein>
<keyword evidence="2" id="KW-1185">Reference proteome</keyword>
<name>A0A914BX58_9BILA</name>
<dbReference type="InterPro" id="IPR013783">
    <property type="entry name" value="Ig-like_fold"/>
</dbReference>
<dbReference type="SUPFAM" id="SSF48726">
    <property type="entry name" value="Immunoglobulin"/>
    <property type="match status" value="1"/>
</dbReference>
<dbReference type="Proteomes" id="UP000887540">
    <property type="component" value="Unplaced"/>
</dbReference>